<gene>
    <name evidence="2" type="ORF">SAMN03080598_02496</name>
</gene>
<feature type="transmembrane region" description="Helical" evidence="1">
    <location>
        <begin position="146"/>
        <end position="166"/>
    </location>
</feature>
<proteinExistence type="predicted"/>
<evidence type="ECO:0000313" key="2">
    <source>
        <dbReference type="EMBL" id="SEG10387.1"/>
    </source>
</evidence>
<name>A0A1H5XGB1_9BACT</name>
<accession>A0A1H5XGB1</accession>
<dbReference type="EMBL" id="FNVR01000013">
    <property type="protein sequence ID" value="SEG10387.1"/>
    <property type="molecule type" value="Genomic_DNA"/>
</dbReference>
<dbReference type="AlphaFoldDB" id="A0A1H5XGB1"/>
<feature type="transmembrane region" description="Helical" evidence="1">
    <location>
        <begin position="206"/>
        <end position="224"/>
    </location>
</feature>
<keyword evidence="1" id="KW-0472">Membrane</keyword>
<dbReference type="OrthoDB" id="975915at2"/>
<reference evidence="3" key="1">
    <citation type="submission" date="2016-10" db="EMBL/GenBank/DDBJ databases">
        <authorList>
            <person name="Varghese N."/>
            <person name="Submissions S."/>
        </authorList>
    </citation>
    <scope>NUCLEOTIDE SEQUENCE [LARGE SCALE GENOMIC DNA]</scope>
    <source>
        <strain evidence="3">DSM 17298</strain>
    </source>
</reference>
<sequence length="400" mass="45341">MSTQIHFGLVDGLAVIFLFASLFWVLKRKSRAGAFKMYPSWFIPVLICVHYLLSILSIYYVLTYGGDAVRYWNLTADQSQHAKSWIEHWGYNTFFIQWLNYIPSKILGLNFLSGCLIYSTLSLLGFLGLAELVGPRYWSVSKKSKLFSICILLVFFIPSPHFWTGLVSKEALIWIFLIVILKSVHSSRLFLYLFMISLLVWLRPSLGIVVLGATAIYLVFLARISLTKKWVFGIAISLLGTFGLVLLIYMTGINSMGLIAEFSSGQYQFLKTFNPNTLVPMEEYSLGYKLFTVGFRPLPGEIKSGWGLILGIENLLLGILTIGILPIPFLSRSKSRRMISVSTLILSLILFFLFVAYSVNVLGIMIRLKSPLLPFWALAGCFGWFLLLQERKKPKADLNL</sequence>
<dbReference type="STRING" id="1120964.GCA_001313265_04093"/>
<keyword evidence="1" id="KW-1133">Transmembrane helix</keyword>
<feature type="transmembrane region" description="Helical" evidence="1">
    <location>
        <begin position="339"/>
        <end position="359"/>
    </location>
</feature>
<evidence type="ECO:0000313" key="3">
    <source>
        <dbReference type="Proteomes" id="UP000236736"/>
    </source>
</evidence>
<dbReference type="RefSeq" id="WP_103925149.1">
    <property type="nucleotide sequence ID" value="NZ_FNVR01000013.1"/>
</dbReference>
<feature type="transmembrane region" description="Helical" evidence="1">
    <location>
        <begin position="6"/>
        <end position="26"/>
    </location>
</feature>
<feature type="transmembrane region" description="Helical" evidence="1">
    <location>
        <begin position="371"/>
        <end position="388"/>
    </location>
</feature>
<protein>
    <submittedName>
        <fullName evidence="2">Uncharacterized protein</fullName>
    </submittedName>
</protein>
<feature type="transmembrane region" description="Helical" evidence="1">
    <location>
        <begin position="306"/>
        <end position="327"/>
    </location>
</feature>
<dbReference type="Proteomes" id="UP000236736">
    <property type="component" value="Unassembled WGS sequence"/>
</dbReference>
<organism evidence="2 3">
    <name type="scientific">Algoriphagus boritolerans DSM 17298 = JCM 18970</name>
    <dbReference type="NCBI Taxonomy" id="1120964"/>
    <lineage>
        <taxon>Bacteria</taxon>
        <taxon>Pseudomonadati</taxon>
        <taxon>Bacteroidota</taxon>
        <taxon>Cytophagia</taxon>
        <taxon>Cytophagales</taxon>
        <taxon>Cyclobacteriaceae</taxon>
        <taxon>Algoriphagus</taxon>
    </lineage>
</organism>
<feature type="transmembrane region" description="Helical" evidence="1">
    <location>
        <begin position="38"/>
        <end position="62"/>
    </location>
</feature>
<feature type="transmembrane region" description="Helical" evidence="1">
    <location>
        <begin position="230"/>
        <end position="249"/>
    </location>
</feature>
<keyword evidence="1" id="KW-0812">Transmembrane</keyword>
<evidence type="ECO:0000256" key="1">
    <source>
        <dbReference type="SAM" id="Phobius"/>
    </source>
</evidence>
<feature type="transmembrane region" description="Helical" evidence="1">
    <location>
        <begin position="172"/>
        <end position="194"/>
    </location>
</feature>
<keyword evidence="3" id="KW-1185">Reference proteome</keyword>
<feature type="transmembrane region" description="Helical" evidence="1">
    <location>
        <begin position="111"/>
        <end position="134"/>
    </location>
</feature>